<dbReference type="InterPro" id="IPR018163">
    <property type="entry name" value="Thr/Ala-tRNA-synth_IIc_edit"/>
</dbReference>
<dbReference type="AlphaFoldDB" id="A0A832SMC8"/>
<dbReference type="GO" id="GO:0004813">
    <property type="term" value="F:alanine-tRNA ligase activity"/>
    <property type="evidence" value="ECO:0007669"/>
    <property type="project" value="InterPro"/>
</dbReference>
<evidence type="ECO:0000256" key="8">
    <source>
        <dbReference type="ARBA" id="ARBA00076039"/>
    </source>
</evidence>
<evidence type="ECO:0000256" key="4">
    <source>
        <dbReference type="ARBA" id="ARBA00022723"/>
    </source>
</evidence>
<evidence type="ECO:0000256" key="3">
    <source>
        <dbReference type="ARBA" id="ARBA00022490"/>
    </source>
</evidence>
<proteinExistence type="inferred from homology"/>
<dbReference type="Pfam" id="PF01411">
    <property type="entry name" value="tRNA-synt_2c"/>
    <property type="match status" value="1"/>
</dbReference>
<sequence length="245" mass="27738">MTEVLYFLDCYLREFEAIVEKVTDDKYVVLDRTAFYPESGGQPSDTGKLVREEDGAEFEVVYVGKFNGDISHEITPVDGNAALGLKAGDRVRGIIDWDRRYRHMRMHTATHVIANVIEKEAGAQITGNQLGLDKSRVDFSLEAFDRDKFAEYEKIANKVITENHPVNLYLVSRKEAEEKLSRLTTLAKGFSEEISEVRLVEIEGITIEACGGTHLKNTGEIKGIKIEKLQNKGKSNRRMYFTLLD</sequence>
<dbReference type="NCBIfam" id="NF040865">
    <property type="entry name" value="a_tRNA_ed_AlaXM"/>
    <property type="match status" value="1"/>
</dbReference>
<dbReference type="InterPro" id="IPR053424">
    <property type="entry name" value="Alanyl-tRNA_Edit-Domain"/>
</dbReference>
<dbReference type="GO" id="GO:0046872">
    <property type="term" value="F:metal ion binding"/>
    <property type="evidence" value="ECO:0007669"/>
    <property type="project" value="UniProtKB-KW"/>
</dbReference>
<dbReference type="FunFam" id="2.40.30.130:FF:000010">
    <property type="entry name" value="Alanine--tRNA ligase"/>
    <property type="match status" value="1"/>
</dbReference>
<dbReference type="EMBL" id="DUJU01000196">
    <property type="protein sequence ID" value="HIH95788.1"/>
    <property type="molecule type" value="Genomic_DNA"/>
</dbReference>
<accession>A0A832SMC8</accession>
<comment type="caution">
    <text evidence="10">The sequence shown here is derived from an EMBL/GenBank/DDBJ whole genome shotgun (WGS) entry which is preliminary data.</text>
</comment>
<dbReference type="InterPro" id="IPR051335">
    <property type="entry name" value="Alanyl-tRNA_Editing_Enzymes"/>
</dbReference>
<dbReference type="Pfam" id="PF07973">
    <property type="entry name" value="tRNA_SAD"/>
    <property type="match status" value="1"/>
</dbReference>
<keyword evidence="3" id="KW-0963">Cytoplasm</keyword>
<dbReference type="GO" id="GO:0005737">
    <property type="term" value="C:cytoplasm"/>
    <property type="evidence" value="ECO:0007669"/>
    <property type="project" value="UniProtKB-SubCell"/>
</dbReference>
<evidence type="ECO:0000256" key="6">
    <source>
        <dbReference type="ARBA" id="ARBA00060768"/>
    </source>
</evidence>
<dbReference type="PANTHER" id="PTHR43462:SF1">
    <property type="entry name" value="ALANYL-TRNA EDITING PROTEIN AARSD1"/>
    <property type="match status" value="1"/>
</dbReference>
<evidence type="ECO:0000256" key="2">
    <source>
        <dbReference type="ARBA" id="ARBA00004496"/>
    </source>
</evidence>
<comment type="cofactor">
    <cofactor evidence="1">
        <name>Zn(2+)</name>
        <dbReference type="ChEBI" id="CHEBI:29105"/>
    </cofactor>
</comment>
<dbReference type="SMR" id="A0A832SMC8"/>
<dbReference type="OMA" id="FEWPESI"/>
<dbReference type="PANTHER" id="PTHR43462">
    <property type="entry name" value="ALANYL-TRNA EDITING PROTEIN"/>
    <property type="match status" value="1"/>
</dbReference>
<keyword evidence="4" id="KW-0479">Metal-binding</keyword>
<dbReference type="PROSITE" id="PS50860">
    <property type="entry name" value="AA_TRNA_LIGASE_II_ALA"/>
    <property type="match status" value="1"/>
</dbReference>
<dbReference type="SUPFAM" id="SSF50447">
    <property type="entry name" value="Translation proteins"/>
    <property type="match status" value="1"/>
</dbReference>
<evidence type="ECO:0000313" key="10">
    <source>
        <dbReference type="EMBL" id="HIH95788.1"/>
    </source>
</evidence>
<name>A0A832SMC8_9EURY</name>
<evidence type="ECO:0000256" key="7">
    <source>
        <dbReference type="ARBA" id="ARBA00069915"/>
    </source>
</evidence>
<dbReference type="GO" id="GO:0003676">
    <property type="term" value="F:nucleic acid binding"/>
    <property type="evidence" value="ECO:0007669"/>
    <property type="project" value="InterPro"/>
</dbReference>
<dbReference type="Gene3D" id="2.40.30.130">
    <property type="match status" value="1"/>
</dbReference>
<dbReference type="RefSeq" id="WP_011022008.1">
    <property type="nucleotide sequence ID" value="NZ_DUJU01000196.1"/>
</dbReference>
<dbReference type="Proteomes" id="UP000600774">
    <property type="component" value="Unassembled WGS sequence"/>
</dbReference>
<dbReference type="InterPro" id="IPR009000">
    <property type="entry name" value="Transl_B-barrel_sf"/>
</dbReference>
<dbReference type="GO" id="GO:0002161">
    <property type="term" value="F:aminoacyl-tRNA deacylase activity"/>
    <property type="evidence" value="ECO:0007669"/>
    <property type="project" value="UniProtKB-ARBA"/>
</dbReference>
<organism evidence="10 11">
    <name type="scientific">Methanosarcina acetivorans</name>
    <dbReference type="NCBI Taxonomy" id="2214"/>
    <lineage>
        <taxon>Archaea</taxon>
        <taxon>Methanobacteriati</taxon>
        <taxon>Methanobacteriota</taxon>
        <taxon>Stenosarchaea group</taxon>
        <taxon>Methanomicrobia</taxon>
        <taxon>Methanosarcinales</taxon>
        <taxon>Methanosarcinaceae</taxon>
        <taxon>Methanosarcina</taxon>
    </lineage>
</organism>
<evidence type="ECO:0000256" key="5">
    <source>
        <dbReference type="ARBA" id="ARBA00022833"/>
    </source>
</evidence>
<dbReference type="GeneID" id="1473903"/>
<evidence type="ECO:0000313" key="11">
    <source>
        <dbReference type="Proteomes" id="UP000600774"/>
    </source>
</evidence>
<evidence type="ECO:0000259" key="9">
    <source>
        <dbReference type="PROSITE" id="PS50860"/>
    </source>
</evidence>
<dbReference type="GO" id="GO:0006419">
    <property type="term" value="P:alanyl-tRNA aminoacylation"/>
    <property type="evidence" value="ECO:0007669"/>
    <property type="project" value="InterPro"/>
</dbReference>
<comment type="subcellular location">
    <subcellularLocation>
        <location evidence="2">Cytoplasm</location>
    </subcellularLocation>
</comment>
<dbReference type="InterPro" id="IPR018164">
    <property type="entry name" value="Ala-tRNA-synth_IIc_N"/>
</dbReference>
<comment type="similarity">
    <text evidence="6">Belongs to the class-II aminoacyl-tRNA synthetase family. Editing domain AlaX-M subfamily.</text>
</comment>
<protein>
    <recommendedName>
        <fullName evidence="7">Alanyl-tRNA editing protein AlaX-M</fullName>
    </recommendedName>
    <alternativeName>
        <fullName evidence="8">Alanyl-tRNA deacylase AlaX-M</fullName>
    </alternativeName>
</protein>
<dbReference type="InterPro" id="IPR012947">
    <property type="entry name" value="tRNA_SAD"/>
</dbReference>
<feature type="domain" description="Alanyl-transfer RNA synthetases family profile" evidence="9">
    <location>
        <begin position="1"/>
        <end position="245"/>
    </location>
</feature>
<dbReference type="Gene3D" id="3.30.980.10">
    <property type="entry name" value="Threonyl-trna Synthetase, Chain A, domain 2"/>
    <property type="match status" value="1"/>
</dbReference>
<dbReference type="GO" id="GO:0005524">
    <property type="term" value="F:ATP binding"/>
    <property type="evidence" value="ECO:0007669"/>
    <property type="project" value="InterPro"/>
</dbReference>
<dbReference type="InterPro" id="IPR018165">
    <property type="entry name" value="Ala-tRNA-synth_IIc_core"/>
</dbReference>
<dbReference type="SMART" id="SM00863">
    <property type="entry name" value="tRNA_SAD"/>
    <property type="match status" value="1"/>
</dbReference>
<reference evidence="10" key="1">
    <citation type="journal article" date="2020" name="bioRxiv">
        <title>A rank-normalized archaeal taxonomy based on genome phylogeny resolves widespread incomplete and uneven classifications.</title>
        <authorList>
            <person name="Rinke C."/>
            <person name="Chuvochina M."/>
            <person name="Mussig A.J."/>
            <person name="Chaumeil P.-A."/>
            <person name="Waite D.W."/>
            <person name="Whitman W.B."/>
            <person name="Parks D.H."/>
            <person name="Hugenholtz P."/>
        </authorList>
    </citation>
    <scope>NUCLEOTIDE SEQUENCE</scope>
    <source>
        <strain evidence="10">UBA8876</strain>
    </source>
</reference>
<gene>
    <name evidence="10" type="ORF">HA338_17875</name>
</gene>
<evidence type="ECO:0000256" key="1">
    <source>
        <dbReference type="ARBA" id="ARBA00001947"/>
    </source>
</evidence>
<keyword evidence="5" id="KW-0862">Zinc</keyword>
<dbReference type="SUPFAM" id="SSF55186">
    <property type="entry name" value="ThrRS/AlaRS common domain"/>
    <property type="match status" value="1"/>
</dbReference>